<keyword evidence="1" id="KW-0812">Transmembrane</keyword>
<evidence type="ECO:0000313" key="2">
    <source>
        <dbReference type="EMBL" id="PWN86872.1"/>
    </source>
</evidence>
<dbReference type="InParanoid" id="A0A316YC71"/>
<dbReference type="EMBL" id="KZ819642">
    <property type="protein sequence ID" value="PWN86872.1"/>
    <property type="molecule type" value="Genomic_DNA"/>
</dbReference>
<accession>A0A316YC71</accession>
<evidence type="ECO:0000256" key="1">
    <source>
        <dbReference type="SAM" id="Phobius"/>
    </source>
</evidence>
<reference evidence="2 3" key="1">
    <citation type="journal article" date="2018" name="Mol. Biol. Evol.">
        <title>Broad Genomic Sampling Reveals a Smut Pathogenic Ancestry of the Fungal Clade Ustilaginomycotina.</title>
        <authorList>
            <person name="Kijpornyongpan T."/>
            <person name="Mondo S.J."/>
            <person name="Barry K."/>
            <person name="Sandor L."/>
            <person name="Lee J."/>
            <person name="Lipzen A."/>
            <person name="Pangilinan J."/>
            <person name="LaButti K."/>
            <person name="Hainaut M."/>
            <person name="Henrissat B."/>
            <person name="Grigoriev I.V."/>
            <person name="Spatafora J.W."/>
            <person name="Aime M.C."/>
        </authorList>
    </citation>
    <scope>NUCLEOTIDE SEQUENCE [LARGE SCALE GENOMIC DNA]</scope>
    <source>
        <strain evidence="2 3">MCA 4198</strain>
    </source>
</reference>
<sequence>MGPLLLTILLLANLSLPLLLISFPRLLTRAGFWTLRLQLLTVETYYWLAGLLSSVTLFYGIVRGIDKENLGASSLLAASLFALLALGFRLLEAILSRSRAKIFYLAWTNASRSAVDKQVAFHLPRAFHRIVGDQSTYKNLTFRRWEDFRFPFTSSGQQVAHDITDSVHGLRQRSIPPDPYDRARMGSHMRGILISEGHDEARVISLRWGNHCGYARRASRAITAQRWDEDALGRMTSIFGTRDDLARGLTHGILGRNKGVHVNELLCGLQQEGGKKLEHLSSLAPRPAKTHQGAVRKEMKDRYEGLGDAFIAASTDLCLAFIDCSLSWIKTWLEDGMDQQDARLVWQVEEACPGCNDLIRALYVTSYAAMLSSIHLGVQHFKPSFLCAILYLQRQRRLPDLHQVSQQYLHLGSNAWNDFRVHFPSEQKQLEALGILEILVFGASTSESGLTLDDLRLHFHDMNDTMKNIHFPPQNLPRVLHRDQLSAVSLPMVRQQRAAGPVQGITPTHLRG</sequence>
<dbReference type="AlphaFoldDB" id="A0A316YC71"/>
<dbReference type="OrthoDB" id="2434664at2759"/>
<evidence type="ECO:0000313" key="3">
    <source>
        <dbReference type="Proteomes" id="UP000245768"/>
    </source>
</evidence>
<dbReference type="Proteomes" id="UP000245768">
    <property type="component" value="Unassembled WGS sequence"/>
</dbReference>
<keyword evidence="1" id="KW-1133">Transmembrane helix</keyword>
<keyword evidence="3" id="KW-1185">Reference proteome</keyword>
<dbReference type="RefSeq" id="XP_025374070.1">
    <property type="nucleotide sequence ID" value="XM_025518452.1"/>
</dbReference>
<name>A0A316YC71_9BASI</name>
<keyword evidence="1" id="KW-0472">Membrane</keyword>
<dbReference type="GeneID" id="37040368"/>
<feature type="transmembrane region" description="Helical" evidence="1">
    <location>
        <begin position="44"/>
        <end position="62"/>
    </location>
</feature>
<gene>
    <name evidence="2" type="ORF">FA10DRAFT_201650</name>
</gene>
<proteinExistence type="predicted"/>
<protein>
    <submittedName>
        <fullName evidence="2">Uncharacterized protein</fullName>
    </submittedName>
</protein>
<feature type="transmembrane region" description="Helical" evidence="1">
    <location>
        <begin position="74"/>
        <end position="91"/>
    </location>
</feature>
<organism evidence="2 3">
    <name type="scientific">Acaromyces ingoldii</name>
    <dbReference type="NCBI Taxonomy" id="215250"/>
    <lineage>
        <taxon>Eukaryota</taxon>
        <taxon>Fungi</taxon>
        <taxon>Dikarya</taxon>
        <taxon>Basidiomycota</taxon>
        <taxon>Ustilaginomycotina</taxon>
        <taxon>Exobasidiomycetes</taxon>
        <taxon>Exobasidiales</taxon>
        <taxon>Cryptobasidiaceae</taxon>
        <taxon>Acaromyces</taxon>
    </lineage>
</organism>